<keyword evidence="5 6" id="KW-0012">Acyltransferase</keyword>
<proteinExistence type="inferred from homology"/>
<dbReference type="PANTHER" id="PTHR43480:SF1">
    <property type="entry name" value="ACYL-[ACYL-CARRIER-PROTEIN]--UDP-N-ACETYLGLUCOSAMINE O-ACYLTRANSFERASE, MITOCHONDRIAL-RELATED"/>
    <property type="match status" value="1"/>
</dbReference>
<keyword evidence="1 6" id="KW-0444">Lipid biosynthesis</keyword>
<dbReference type="RefSeq" id="WP_095498867.1">
    <property type="nucleotide sequence ID" value="NZ_BSPO01000002.1"/>
</dbReference>
<evidence type="ECO:0000259" key="7">
    <source>
        <dbReference type="Pfam" id="PF13720"/>
    </source>
</evidence>
<protein>
    <recommendedName>
        <fullName evidence="6">Acyl-[acyl-carrier-protein]--UDP-N-acetylglucosamine O-acyltransferase</fullName>
        <shortName evidence="6">UDP-N-acetylglucosamine acyltransferase</shortName>
        <ecNumber evidence="6">2.3.1.129</ecNumber>
    </recommendedName>
</protein>
<dbReference type="CDD" id="cd03351">
    <property type="entry name" value="LbH_UDP-GlcNAc_AT"/>
    <property type="match status" value="1"/>
</dbReference>
<dbReference type="PIRSF" id="PIRSF000456">
    <property type="entry name" value="UDP-GlcNAc_acltr"/>
    <property type="match status" value="1"/>
</dbReference>
<reference evidence="8 9" key="1">
    <citation type="journal article" date="2014" name="Int. J. Syst. Evol. Microbiol.">
        <title>Complete genome sequence of Corynebacterium casei LMG S-19264T (=DSM 44701T), isolated from a smear-ripened cheese.</title>
        <authorList>
            <consortium name="US DOE Joint Genome Institute (JGI-PGF)"/>
            <person name="Walter F."/>
            <person name="Albersmeier A."/>
            <person name="Kalinowski J."/>
            <person name="Ruckert C."/>
        </authorList>
    </citation>
    <scope>NUCLEOTIDE SEQUENCE [LARGE SCALE GENOMIC DNA]</scope>
    <source>
        <strain evidence="8 9">NBRC 112785</strain>
    </source>
</reference>
<comment type="catalytic activity">
    <reaction evidence="6">
        <text>a (3R)-hydroxyacyl-[ACP] + UDP-N-acetyl-alpha-D-glucosamine = a UDP-3-O-[(3R)-3-hydroxyacyl]-N-acetyl-alpha-D-glucosamine + holo-[ACP]</text>
        <dbReference type="Rhea" id="RHEA:67812"/>
        <dbReference type="Rhea" id="RHEA-COMP:9685"/>
        <dbReference type="Rhea" id="RHEA-COMP:9945"/>
        <dbReference type="ChEBI" id="CHEBI:57705"/>
        <dbReference type="ChEBI" id="CHEBI:64479"/>
        <dbReference type="ChEBI" id="CHEBI:78827"/>
        <dbReference type="ChEBI" id="CHEBI:173225"/>
        <dbReference type="EC" id="2.3.1.129"/>
    </reaction>
</comment>
<dbReference type="Pfam" id="PF13720">
    <property type="entry name" value="Acetyltransf_11"/>
    <property type="match status" value="1"/>
</dbReference>
<comment type="function">
    <text evidence="6">Involved in the biosynthesis of lipid A, a phosphorylated glycolipid that anchors the lipopolysaccharide to the outer membrane of the cell.</text>
</comment>
<evidence type="ECO:0000256" key="2">
    <source>
        <dbReference type="ARBA" id="ARBA00022556"/>
    </source>
</evidence>
<dbReference type="EMBL" id="BSPO01000002">
    <property type="protein sequence ID" value="GLS82714.1"/>
    <property type="molecule type" value="Genomic_DNA"/>
</dbReference>
<accession>A0AA37WWS9</accession>
<feature type="domain" description="UDP N-acetylglucosamine O-acyltransferase C-terminal" evidence="7">
    <location>
        <begin position="174"/>
        <end position="255"/>
    </location>
</feature>
<evidence type="ECO:0000256" key="6">
    <source>
        <dbReference type="HAMAP-Rule" id="MF_00387"/>
    </source>
</evidence>
<dbReference type="Pfam" id="PF00132">
    <property type="entry name" value="Hexapep"/>
    <property type="match status" value="2"/>
</dbReference>
<dbReference type="Gene3D" id="2.160.10.10">
    <property type="entry name" value="Hexapeptide repeat proteins"/>
    <property type="match status" value="1"/>
</dbReference>
<evidence type="ECO:0000313" key="9">
    <source>
        <dbReference type="Proteomes" id="UP001157439"/>
    </source>
</evidence>
<keyword evidence="4 6" id="KW-0443">Lipid metabolism</keyword>
<dbReference type="SUPFAM" id="SSF51161">
    <property type="entry name" value="Trimeric LpxA-like enzymes"/>
    <property type="match status" value="1"/>
</dbReference>
<dbReference type="NCBIfam" id="NF003657">
    <property type="entry name" value="PRK05289.1"/>
    <property type="match status" value="1"/>
</dbReference>
<keyword evidence="6" id="KW-0677">Repeat</keyword>
<dbReference type="InterPro" id="IPR010137">
    <property type="entry name" value="Lipid_A_LpxA"/>
</dbReference>
<keyword evidence="6" id="KW-0963">Cytoplasm</keyword>
<gene>
    <name evidence="6 8" type="primary">lpxA</name>
    <name evidence="8" type="ORF">GCM10007894_06910</name>
</gene>
<comment type="pathway">
    <text evidence="6">Glycolipid biosynthesis; lipid IV(A) biosynthesis; lipid IV(A) from (3R)-3-hydroxytetradecanoyl-[acyl-carrier-protein] and UDP-N-acetyl-alpha-D-glucosamine: step 1/6.</text>
</comment>
<evidence type="ECO:0000256" key="4">
    <source>
        <dbReference type="ARBA" id="ARBA00023098"/>
    </source>
</evidence>
<dbReference type="InterPro" id="IPR029098">
    <property type="entry name" value="Acetyltransf_C"/>
</dbReference>
<dbReference type="GO" id="GO:0008780">
    <property type="term" value="F:acyl-[acyl-carrier-protein]-UDP-N-acetylglucosamine O-acyltransferase activity"/>
    <property type="evidence" value="ECO:0007669"/>
    <property type="project" value="UniProtKB-UniRule"/>
</dbReference>
<keyword evidence="3 6" id="KW-0808">Transferase</keyword>
<comment type="caution">
    <text evidence="8">The sequence shown here is derived from an EMBL/GenBank/DDBJ whole genome shotgun (WGS) entry which is preliminary data.</text>
</comment>
<dbReference type="Proteomes" id="UP001157439">
    <property type="component" value="Unassembled WGS sequence"/>
</dbReference>
<name>A0AA37WWS9_9GAMM</name>
<dbReference type="GO" id="GO:0005737">
    <property type="term" value="C:cytoplasm"/>
    <property type="evidence" value="ECO:0007669"/>
    <property type="project" value="UniProtKB-SubCell"/>
</dbReference>
<dbReference type="GO" id="GO:0016020">
    <property type="term" value="C:membrane"/>
    <property type="evidence" value="ECO:0007669"/>
    <property type="project" value="GOC"/>
</dbReference>
<dbReference type="PANTHER" id="PTHR43480">
    <property type="entry name" value="ACYL-[ACYL-CARRIER-PROTEIN]--UDP-N-ACETYLGLUCOSAMINE O-ACYLTRANSFERASE"/>
    <property type="match status" value="1"/>
</dbReference>
<dbReference type="InterPro" id="IPR001451">
    <property type="entry name" value="Hexapep"/>
</dbReference>
<comment type="subunit">
    <text evidence="6">Homotrimer.</text>
</comment>
<comment type="similarity">
    <text evidence="6">Belongs to the transferase hexapeptide repeat family. LpxA subfamily.</text>
</comment>
<dbReference type="InterPro" id="IPR011004">
    <property type="entry name" value="Trimer_LpxA-like_sf"/>
</dbReference>
<comment type="subcellular location">
    <subcellularLocation>
        <location evidence="6">Cytoplasm</location>
    </subcellularLocation>
</comment>
<dbReference type="EC" id="2.3.1.129" evidence="6"/>
<evidence type="ECO:0000256" key="5">
    <source>
        <dbReference type="ARBA" id="ARBA00023315"/>
    </source>
</evidence>
<keyword evidence="9" id="KW-1185">Reference proteome</keyword>
<organism evidence="8 9">
    <name type="scientific">Paraferrimonas haliotis</name>
    <dbReference type="NCBI Taxonomy" id="2013866"/>
    <lineage>
        <taxon>Bacteria</taxon>
        <taxon>Pseudomonadati</taxon>
        <taxon>Pseudomonadota</taxon>
        <taxon>Gammaproteobacteria</taxon>
        <taxon>Alteromonadales</taxon>
        <taxon>Ferrimonadaceae</taxon>
        <taxon>Paraferrimonas</taxon>
    </lineage>
</organism>
<evidence type="ECO:0000256" key="1">
    <source>
        <dbReference type="ARBA" id="ARBA00022516"/>
    </source>
</evidence>
<dbReference type="Gene3D" id="1.20.1180.10">
    <property type="entry name" value="Udp N-acetylglucosamine O-acyltransferase, C-terminal domain"/>
    <property type="match status" value="1"/>
</dbReference>
<keyword evidence="2 6" id="KW-0441">Lipid A biosynthesis</keyword>
<dbReference type="InterPro" id="IPR037157">
    <property type="entry name" value="Acetyltransf_C_sf"/>
</dbReference>
<dbReference type="GO" id="GO:0009245">
    <property type="term" value="P:lipid A biosynthetic process"/>
    <property type="evidence" value="ECO:0007669"/>
    <property type="project" value="UniProtKB-UniRule"/>
</dbReference>
<dbReference type="HAMAP" id="MF_00387">
    <property type="entry name" value="LpxA"/>
    <property type="match status" value="1"/>
</dbReference>
<sequence length="256" mass="27376">MISEQAFIHPEAVIGKDVSIGPFCYVGKGVTLGDGCILESNVVVKGPSTIGANNHFYQFSSIGEDCQDKKYAGETTQLIMGDNNIVREGVTIHRGTIQDEGITQIGSNCLLMANVHVAHDCRVGDNVIMANSASIAGHCHVGDWAILGGMTGVHQFVHIGAHAFTAGCSLVLQDVPPYVMAAGHAAVPRGINSEGLKRRGFSKEAISAIKRSYRTVFRSKLVKEEALAKMAEDAATFPEVKSFSDFVENSSRGLIR</sequence>
<evidence type="ECO:0000313" key="8">
    <source>
        <dbReference type="EMBL" id="GLS82714.1"/>
    </source>
</evidence>
<dbReference type="NCBIfam" id="TIGR01852">
    <property type="entry name" value="lipid_A_lpxA"/>
    <property type="match status" value="1"/>
</dbReference>
<dbReference type="AlphaFoldDB" id="A0AA37WWS9"/>
<evidence type="ECO:0000256" key="3">
    <source>
        <dbReference type="ARBA" id="ARBA00022679"/>
    </source>
</evidence>